<comment type="caution">
    <text evidence="3">The sequence shown here is derived from an EMBL/GenBank/DDBJ whole genome shotgun (WGS) entry which is preliminary data.</text>
</comment>
<organism evidence="3 4">
    <name type="scientific">Candidatus Nitrosarchaeum limnium BG20</name>
    <dbReference type="NCBI Taxonomy" id="859192"/>
    <lineage>
        <taxon>Archaea</taxon>
        <taxon>Nitrososphaerota</taxon>
        <taxon>Nitrososphaeria</taxon>
        <taxon>Nitrosopumilales</taxon>
        <taxon>Nitrosopumilaceae</taxon>
        <taxon>Nitrosarchaeum</taxon>
    </lineage>
</organism>
<comment type="similarity">
    <text evidence="1">Belongs to the NAD(P)-dependent epimerase/dehydratase family.</text>
</comment>
<evidence type="ECO:0000313" key="4">
    <source>
        <dbReference type="Proteomes" id="UP000014065"/>
    </source>
</evidence>
<dbReference type="SUPFAM" id="SSF51735">
    <property type="entry name" value="NAD(P)-binding Rossmann-fold domains"/>
    <property type="match status" value="1"/>
</dbReference>
<reference evidence="3 4" key="1">
    <citation type="journal article" date="2012" name="J. Bacteriol.">
        <title>Genome Sequence of "Candidatus Nitrosoarchaeum limnia" BG20, a Low-Salinity Ammonia-Oxidizing Archaeon from the San Francisco Bay Estuary.</title>
        <authorList>
            <person name="Mosier A.C."/>
            <person name="Allen E.E."/>
            <person name="Kim M."/>
            <person name="Ferriera S."/>
            <person name="Francis C.A."/>
        </authorList>
    </citation>
    <scope>NUCLEOTIDE SEQUENCE [LARGE SCALE GENOMIC DNA]</scope>
    <source>
        <strain evidence="3 4">BG20</strain>
    </source>
</reference>
<proteinExistence type="inferred from homology"/>
<dbReference type="Gene3D" id="3.40.50.720">
    <property type="entry name" value="NAD(P)-binding Rossmann-like Domain"/>
    <property type="match status" value="1"/>
</dbReference>
<dbReference type="EMBL" id="AHJG01000193">
    <property type="protein sequence ID" value="EPA05286.1"/>
    <property type="molecule type" value="Genomic_DNA"/>
</dbReference>
<dbReference type="InterPro" id="IPR001509">
    <property type="entry name" value="Epimerase_deHydtase"/>
</dbReference>
<accession>S2E740</accession>
<dbReference type="AlphaFoldDB" id="S2E740"/>
<dbReference type="RefSeq" id="WP_010192557.1">
    <property type="nucleotide sequence ID" value="NZ_AHJG01000193.1"/>
</dbReference>
<dbReference type="PANTHER" id="PTHR43000">
    <property type="entry name" value="DTDP-D-GLUCOSE 4,6-DEHYDRATASE-RELATED"/>
    <property type="match status" value="1"/>
</dbReference>
<evidence type="ECO:0000256" key="1">
    <source>
        <dbReference type="ARBA" id="ARBA00007637"/>
    </source>
</evidence>
<protein>
    <submittedName>
        <fullName evidence="3">NAD dependent epimerase/dehydratase family protein</fullName>
    </submittedName>
</protein>
<dbReference type="Pfam" id="PF01370">
    <property type="entry name" value="Epimerase"/>
    <property type="match status" value="1"/>
</dbReference>
<feature type="domain" description="NAD-dependent epimerase/dehydratase" evidence="2">
    <location>
        <begin position="10"/>
        <end position="214"/>
    </location>
</feature>
<dbReference type="InterPro" id="IPR036291">
    <property type="entry name" value="NAD(P)-bd_dom_sf"/>
</dbReference>
<gene>
    <name evidence="3" type="ORF">BG20_I0118</name>
</gene>
<name>S2E740_9ARCH</name>
<evidence type="ECO:0000259" key="2">
    <source>
        <dbReference type="Pfam" id="PF01370"/>
    </source>
</evidence>
<evidence type="ECO:0000313" key="3">
    <source>
        <dbReference type="EMBL" id="EPA05286.1"/>
    </source>
</evidence>
<sequence length="332" mass="37019">MNNYDVAIIGSGFVGTSLAHFLQNYFSVKTFDIVSQSSLLTNSKIPHELIDITDFNSLQKIGNPKVIIHSAIIQIPKINEDKNLGYNVNVKGTQNICEIVSQNSSIQGMLLISSWHTYGEQQLKGLLQENIGYRPDMVEDRARLYALSKTIQECLIRFYDEKTPNKIFGALKIGTVLGEGMPKGTAANLFIEKAISGEKLTPFKHSMNRPMLYASITDICKATKNFVNLIIEQKKTSNNSIEHVMNIAYPHPISILDLAHIISNSVNKYTNGKIKPEVSIIDQGLDEVGSSTDKDNIELDVSKVKNFLNMETLTSPQEQIDILIKKKLSTTN</sequence>
<keyword evidence="4" id="KW-1185">Reference proteome</keyword>
<dbReference type="Proteomes" id="UP000014065">
    <property type="component" value="Unassembled WGS sequence"/>
</dbReference>